<keyword evidence="1" id="KW-1133">Transmembrane helix</keyword>
<evidence type="ECO:0008006" key="4">
    <source>
        <dbReference type="Google" id="ProtNLM"/>
    </source>
</evidence>
<dbReference type="RefSeq" id="WP_163291244.1">
    <property type="nucleotide sequence ID" value="NZ_JAAGWY010000005.1"/>
</dbReference>
<evidence type="ECO:0000313" key="2">
    <source>
        <dbReference type="EMBL" id="NEN07753.1"/>
    </source>
</evidence>
<accession>A0A6L9Y286</accession>
<dbReference type="InterPro" id="IPR008979">
    <property type="entry name" value="Galactose-bd-like_sf"/>
</dbReference>
<dbReference type="Gene3D" id="2.60.120.1060">
    <property type="entry name" value="NPCBM/NEW2 domain"/>
    <property type="match status" value="1"/>
</dbReference>
<proteinExistence type="predicted"/>
<dbReference type="InterPro" id="IPR038637">
    <property type="entry name" value="NPCBM_sf"/>
</dbReference>
<dbReference type="EMBL" id="JAAGWY010000005">
    <property type="protein sequence ID" value="NEN07753.1"/>
    <property type="molecule type" value="Genomic_DNA"/>
</dbReference>
<evidence type="ECO:0000256" key="1">
    <source>
        <dbReference type="SAM" id="Phobius"/>
    </source>
</evidence>
<keyword evidence="1" id="KW-0472">Membrane</keyword>
<protein>
    <recommendedName>
        <fullName evidence="4">Glycosyl hydrolase family 98 putative carbohydrate-binding module domain-containing protein</fullName>
    </recommendedName>
</protein>
<dbReference type="Proteomes" id="UP000474967">
    <property type="component" value="Unassembled WGS sequence"/>
</dbReference>
<organism evidence="2 3">
    <name type="scientific">Leifsonia tongyongensis</name>
    <dbReference type="NCBI Taxonomy" id="1268043"/>
    <lineage>
        <taxon>Bacteria</taxon>
        <taxon>Bacillati</taxon>
        <taxon>Actinomycetota</taxon>
        <taxon>Actinomycetes</taxon>
        <taxon>Micrococcales</taxon>
        <taxon>Microbacteriaceae</taxon>
        <taxon>Leifsonia</taxon>
    </lineage>
</organism>
<reference evidence="2 3" key="1">
    <citation type="journal article" date="2014" name="J. Microbiol.">
        <title>Diaminobutyricibacter tongyongensis gen. nov., sp. nov. and Homoserinibacter gongjuensis gen. nov., sp. nov. belong to the family Microbacteriaceae.</title>
        <authorList>
            <person name="Kim S.J."/>
            <person name="Ahn J.H."/>
            <person name="Weon H.Y."/>
            <person name="Hamada M."/>
            <person name="Suzuki K."/>
            <person name="Kwon S.W."/>
        </authorList>
    </citation>
    <scope>NUCLEOTIDE SEQUENCE [LARGE SCALE GENOMIC DNA]</scope>
    <source>
        <strain evidence="2 3">NBRC 108724</strain>
    </source>
</reference>
<keyword evidence="3" id="KW-1185">Reference proteome</keyword>
<evidence type="ECO:0000313" key="3">
    <source>
        <dbReference type="Proteomes" id="UP000474967"/>
    </source>
</evidence>
<comment type="caution">
    <text evidence="2">The sequence shown here is derived from an EMBL/GenBank/DDBJ whole genome shotgun (WGS) entry which is preliminary data.</text>
</comment>
<dbReference type="SUPFAM" id="SSF49785">
    <property type="entry name" value="Galactose-binding domain-like"/>
    <property type="match status" value="1"/>
</dbReference>
<keyword evidence="1" id="KW-0812">Transmembrane</keyword>
<dbReference type="AlphaFoldDB" id="A0A6L9Y286"/>
<gene>
    <name evidence="2" type="ORF">G3T36_18000</name>
</gene>
<name>A0A6L9Y286_9MICO</name>
<feature type="transmembrane region" description="Helical" evidence="1">
    <location>
        <begin position="12"/>
        <end position="30"/>
    </location>
</feature>
<sequence>MKFLADHRWAGISGITAIVGIAVVIIIAIVQAPHDAGLSGASQVSSQAITPSAGAESPTPDAPPSFQASTSPAIFYLKDLTDDMVVRRPHWVWDNEGLASIAGTPYPNSLSYEFQNCSACDESLEFIVPPGYTRLTGTFGLSDKSRHDNLINGVVYFTVYDAAGKQLVPPTRVEYPHSVPVDIPLNGQPRIRIEMSDGDNYEEFVLGDAALARS</sequence>